<feature type="region of interest" description="Disordered" evidence="2">
    <location>
        <begin position="560"/>
        <end position="670"/>
    </location>
</feature>
<keyword evidence="4" id="KW-1185">Reference proteome</keyword>
<feature type="compositionally biased region" description="Pro residues" evidence="2">
    <location>
        <begin position="269"/>
        <end position="278"/>
    </location>
</feature>
<dbReference type="PANTHER" id="PTHR13037:SF24">
    <property type="entry name" value="POLYCOMB PROTEIN PCL-RELATED"/>
    <property type="match status" value="1"/>
</dbReference>
<keyword evidence="1" id="KW-0945">Host-virus interaction</keyword>
<evidence type="ECO:0000313" key="3">
    <source>
        <dbReference type="EMBL" id="KAG8464397.1"/>
    </source>
</evidence>
<feature type="compositionally biased region" description="Low complexity" evidence="2">
    <location>
        <begin position="248"/>
        <end position="268"/>
    </location>
</feature>
<feature type="region of interest" description="Disordered" evidence="2">
    <location>
        <begin position="712"/>
        <end position="818"/>
    </location>
</feature>
<feature type="compositionally biased region" description="Gly residues" evidence="2">
    <location>
        <begin position="748"/>
        <end position="760"/>
    </location>
</feature>
<feature type="region of interest" description="Disordered" evidence="2">
    <location>
        <begin position="1151"/>
        <end position="1175"/>
    </location>
</feature>
<dbReference type="AlphaFoldDB" id="A0A8J5XHY4"/>
<dbReference type="EMBL" id="JAGTXO010000013">
    <property type="protein sequence ID" value="KAG8464397.1"/>
    <property type="molecule type" value="Genomic_DNA"/>
</dbReference>
<dbReference type="Proteomes" id="UP000751190">
    <property type="component" value="Unassembled WGS sequence"/>
</dbReference>
<feature type="compositionally biased region" description="Low complexity" evidence="2">
    <location>
        <begin position="486"/>
        <end position="499"/>
    </location>
</feature>
<feature type="region of interest" description="Disordered" evidence="2">
    <location>
        <begin position="997"/>
        <end position="1016"/>
    </location>
</feature>
<feature type="compositionally biased region" description="Low complexity" evidence="2">
    <location>
        <begin position="1263"/>
        <end position="1272"/>
    </location>
</feature>
<evidence type="ECO:0000256" key="1">
    <source>
        <dbReference type="ARBA" id="ARBA00022581"/>
    </source>
</evidence>
<feature type="compositionally biased region" description="Low complexity" evidence="2">
    <location>
        <begin position="569"/>
        <end position="578"/>
    </location>
</feature>
<feature type="region of interest" description="Disordered" evidence="2">
    <location>
        <begin position="98"/>
        <end position="331"/>
    </location>
</feature>
<feature type="region of interest" description="Disordered" evidence="2">
    <location>
        <begin position="526"/>
        <end position="548"/>
    </location>
</feature>
<proteinExistence type="predicted"/>
<evidence type="ECO:0000313" key="4">
    <source>
        <dbReference type="Proteomes" id="UP000751190"/>
    </source>
</evidence>
<feature type="region of interest" description="Disordered" evidence="2">
    <location>
        <begin position="884"/>
        <end position="914"/>
    </location>
</feature>
<organism evidence="3 4">
    <name type="scientific">Diacronema lutheri</name>
    <name type="common">Unicellular marine alga</name>
    <name type="synonym">Monochrysis lutheri</name>
    <dbReference type="NCBI Taxonomy" id="2081491"/>
    <lineage>
        <taxon>Eukaryota</taxon>
        <taxon>Haptista</taxon>
        <taxon>Haptophyta</taxon>
        <taxon>Pavlovophyceae</taxon>
        <taxon>Pavlovales</taxon>
        <taxon>Pavlovaceae</taxon>
        <taxon>Diacronema</taxon>
    </lineage>
</organism>
<feature type="compositionally biased region" description="Low complexity" evidence="2">
    <location>
        <begin position="898"/>
        <end position="908"/>
    </location>
</feature>
<feature type="compositionally biased region" description="Basic residues" evidence="2">
    <location>
        <begin position="1237"/>
        <end position="1254"/>
    </location>
</feature>
<feature type="region of interest" description="Disordered" evidence="2">
    <location>
        <begin position="384"/>
        <end position="403"/>
    </location>
</feature>
<comment type="caution">
    <text evidence="3">The sequence shown here is derived from an EMBL/GenBank/DDBJ whole genome shotgun (WGS) entry which is preliminary data.</text>
</comment>
<feature type="compositionally biased region" description="Pro residues" evidence="2">
    <location>
        <begin position="134"/>
        <end position="147"/>
    </location>
</feature>
<feature type="compositionally biased region" description="Basic and acidic residues" evidence="2">
    <location>
        <begin position="187"/>
        <end position="196"/>
    </location>
</feature>
<accession>A0A8J5XHY4</accession>
<feature type="region of interest" description="Disordered" evidence="2">
    <location>
        <begin position="431"/>
        <end position="451"/>
    </location>
</feature>
<feature type="compositionally biased region" description="Polar residues" evidence="2">
    <location>
        <begin position="526"/>
        <end position="538"/>
    </location>
</feature>
<dbReference type="PANTHER" id="PTHR13037">
    <property type="entry name" value="FORMIN"/>
    <property type="match status" value="1"/>
</dbReference>
<gene>
    <name evidence="3" type="ORF">KFE25_003460</name>
</gene>
<feature type="compositionally biased region" description="Low complexity" evidence="2">
    <location>
        <begin position="1005"/>
        <end position="1016"/>
    </location>
</feature>
<feature type="region of interest" description="Disordered" evidence="2">
    <location>
        <begin position="466"/>
        <end position="500"/>
    </location>
</feature>
<reference evidence="3" key="1">
    <citation type="submission" date="2021-05" db="EMBL/GenBank/DDBJ databases">
        <title>The genome of the haptophyte Pavlova lutheri (Diacronema luteri, Pavlovales) - a model for lipid biosynthesis in eukaryotic algae.</title>
        <authorList>
            <person name="Hulatt C.J."/>
            <person name="Posewitz M.C."/>
        </authorList>
    </citation>
    <scope>NUCLEOTIDE SEQUENCE</scope>
    <source>
        <strain evidence="3">NIVA-4/92</strain>
    </source>
</reference>
<feature type="region of interest" description="Disordered" evidence="2">
    <location>
        <begin position="1216"/>
        <end position="1272"/>
    </location>
</feature>
<name>A0A8J5XHY4_DIALT</name>
<protein>
    <submittedName>
        <fullName evidence="3">Uncharacterized protein</fullName>
    </submittedName>
</protein>
<feature type="compositionally biased region" description="Gly residues" evidence="2">
    <location>
        <begin position="603"/>
        <end position="617"/>
    </location>
</feature>
<evidence type="ECO:0000256" key="2">
    <source>
        <dbReference type="SAM" id="MobiDB-lite"/>
    </source>
</evidence>
<sequence>MASRLSADEVDWLANVLGTLERSIGQGDVQSVSRQHRHLSRLRPKLLAEEHSASETVAGRLAAAALAALSRTQAMLSLDEARRAEEIRVPAAAPRCTADSGLERGACAPSPSGDAPCRPARGLAPPRSGAEPRQPSPPSGGTPPPRAPDCSNRSPCAGAKGDACAHDPAFGARGALPSCSEQATSPEGRERARAHPDSAAPTTRADGRLANDGACVRELPRTPATRAPVTRYARGGSEGDEGVEGARHSLAGAAACGAGEAQLDGPDALPAPPLPPSHAPAAAVVEPQPRQTGGEGDAPRPSIRSRLSLKHRRRSADARGTQPAAALVSPGAVSCAGPCATDGSTRPVADGAEGARTASALGTCAASRLFDSGQQALSALLPGDGTRAKNATSPSLRALPAPSTDVDASAAALEPPIETAKWRMGGVRGCAGGEGGAQAAEREPRATCGSQELAARLSPPAWLPCLPFESPASPPPQTPSAHPRRSPSAPASGAAAASAERLLATHARARAADGTTRRITLADSTLANSTSADSSPTSGAVHGAADGAQRACDASHLIAQGAPERTNRSPPLGSPSPSDGARACEAEADDGDGPPWPPARKSAGGGAGSVGGAGGGVHDADGRCAAVVTFRADEMEDSSDDSEGRSEGGSSSRSDDFPGLPPASSPACGALRRASGHVGELGARGGEPKLRGWGAALSGAGAETISVALAADGGGDTQLLPPSPRLSECERAAAHEVLAPATPSRETGGAGEASGNGGFGRASDYALGGDSQSPRSLLAATPAGGSQPSPPGSAKRPRPSNGLPPSATREPSTGGALDASVVVRRRIVAERGALSGKVVHAPSPTGARNEASRSVLASCEPLTALCGVHARAGGACLFEATTGADGDSACSDEDEPPARAAARAPPSTRRARRLPEAYVDEDVDEDAFDEGMAARCACAPGGGLHAGACGGARVGAAPHRPGAAERPADSSVVEIDLCGESDDDTPEMRSVPARLDTADDGGAAGASDKPNANAAAAGTIRCGDGREEDADGGRVWADEASDTINDDVDCDDGCGAARGVRANATRSRVQGAHGIWPGGSVESGGGEDSVCQWCGVLMGQGSLAIAVHASRCPARPVAAGTPERGARGGFGCTVGLGLGVGRARSGGGLYGDDIEQPSSCSDDVEEAAEPTPPPPTLVGSYPHFCSIAQLHASANGACGFDWLAQFGGVGGAVQCGRTGSARRKQTTPKPLPQPKPKGSKGGKTRAKGKGRRFGYGRGGGAPTAGAWRPRRQ</sequence>